<reference evidence="1" key="1">
    <citation type="journal article" date="2020" name="Nature">
        <title>Giant virus diversity and host interactions through global metagenomics.</title>
        <authorList>
            <person name="Schulz F."/>
            <person name="Roux S."/>
            <person name="Paez-Espino D."/>
            <person name="Jungbluth S."/>
            <person name="Walsh D.A."/>
            <person name="Denef V.J."/>
            <person name="McMahon K.D."/>
            <person name="Konstantinidis K.T."/>
            <person name="Eloe-Fadrosh E.A."/>
            <person name="Kyrpides N.C."/>
            <person name="Woyke T."/>
        </authorList>
    </citation>
    <scope>NUCLEOTIDE SEQUENCE</scope>
    <source>
        <strain evidence="1">GVMAG-M-3300009181-41</strain>
    </source>
</reference>
<name>A0A6C0F3S2_9ZZZZ</name>
<dbReference type="AlphaFoldDB" id="A0A6C0F3S2"/>
<protein>
    <submittedName>
        <fullName evidence="1">Uncharacterized protein</fullName>
    </submittedName>
</protein>
<proteinExistence type="predicted"/>
<evidence type="ECO:0000313" key="1">
    <source>
        <dbReference type="EMBL" id="QHT35782.1"/>
    </source>
</evidence>
<dbReference type="EMBL" id="MN739026">
    <property type="protein sequence ID" value="QHT35782.1"/>
    <property type="molecule type" value="Genomic_DNA"/>
</dbReference>
<organism evidence="1">
    <name type="scientific">viral metagenome</name>
    <dbReference type="NCBI Taxonomy" id="1070528"/>
    <lineage>
        <taxon>unclassified sequences</taxon>
        <taxon>metagenomes</taxon>
        <taxon>organismal metagenomes</taxon>
    </lineage>
</organism>
<accession>A0A6C0F3S2</accession>
<sequence length="89" mass="10377">MSSREDILRQLNTRVTVSYNVFYQTRLDFDELVVRLLWDAFSDPYSMDSSARQTFLQSTPEYISAKAELENTLVNFHDAVAMRDGFIQT</sequence>